<feature type="compositionally biased region" description="Polar residues" evidence="1">
    <location>
        <begin position="34"/>
        <end position="45"/>
    </location>
</feature>
<reference evidence="2 3" key="1">
    <citation type="journal article" date="2018" name="BMC Genomics">
        <title>Genomic evidence for intraspecific hybridization in a clonal and extremely halotolerant yeast.</title>
        <authorList>
            <person name="Gostincar C."/>
            <person name="Stajich J.E."/>
            <person name="Zupancic J."/>
            <person name="Zalar P."/>
            <person name="Gunde-Cimerman N."/>
        </authorList>
    </citation>
    <scope>NUCLEOTIDE SEQUENCE [LARGE SCALE GENOMIC DNA]</scope>
    <source>
        <strain evidence="2 3">EXF-6656</strain>
    </source>
</reference>
<feature type="compositionally biased region" description="Polar residues" evidence="1">
    <location>
        <begin position="190"/>
        <end position="214"/>
    </location>
</feature>
<evidence type="ECO:0000313" key="2">
    <source>
        <dbReference type="EMBL" id="RMX81599.1"/>
    </source>
</evidence>
<feature type="compositionally biased region" description="Polar residues" evidence="1">
    <location>
        <begin position="226"/>
        <end position="244"/>
    </location>
</feature>
<feature type="region of interest" description="Disordered" evidence="1">
    <location>
        <begin position="273"/>
        <end position="348"/>
    </location>
</feature>
<dbReference type="InterPro" id="IPR046347">
    <property type="entry name" value="bZIP_sf"/>
</dbReference>
<dbReference type="EMBL" id="QWIJ01000502">
    <property type="protein sequence ID" value="RMX81599.1"/>
    <property type="molecule type" value="Genomic_DNA"/>
</dbReference>
<organism evidence="2 3">
    <name type="scientific">Hortaea werneckii</name>
    <name type="common">Black yeast</name>
    <name type="synonym">Cladosporium werneckii</name>
    <dbReference type="NCBI Taxonomy" id="91943"/>
    <lineage>
        <taxon>Eukaryota</taxon>
        <taxon>Fungi</taxon>
        <taxon>Dikarya</taxon>
        <taxon>Ascomycota</taxon>
        <taxon>Pezizomycotina</taxon>
        <taxon>Dothideomycetes</taxon>
        <taxon>Dothideomycetidae</taxon>
        <taxon>Mycosphaerellales</taxon>
        <taxon>Teratosphaeriaceae</taxon>
        <taxon>Hortaea</taxon>
    </lineage>
</organism>
<feature type="compositionally biased region" description="Low complexity" evidence="1">
    <location>
        <begin position="287"/>
        <end position="307"/>
    </location>
</feature>
<dbReference type="OrthoDB" id="3535998at2759"/>
<feature type="region of interest" description="Disordered" evidence="1">
    <location>
        <begin position="364"/>
        <end position="432"/>
    </location>
</feature>
<evidence type="ECO:0000313" key="3">
    <source>
        <dbReference type="Proteomes" id="UP000281245"/>
    </source>
</evidence>
<dbReference type="PANTHER" id="PTHR37012">
    <property type="entry name" value="B-ZIP TRANSCRIPTION FACTOR (EUROFUNG)-RELATED"/>
    <property type="match status" value="1"/>
</dbReference>
<name>A0A3M6WSZ5_HORWE</name>
<dbReference type="AlphaFoldDB" id="A0A3M6WSZ5"/>
<comment type="caution">
    <text evidence="2">The sequence shown here is derived from an EMBL/GenBank/DDBJ whole genome shotgun (WGS) entry which is preliminary data.</text>
</comment>
<gene>
    <name evidence="2" type="ORF">D0869_06691</name>
</gene>
<dbReference type="GO" id="GO:0003700">
    <property type="term" value="F:DNA-binding transcription factor activity"/>
    <property type="evidence" value="ECO:0007669"/>
    <property type="project" value="InterPro"/>
</dbReference>
<dbReference type="CDD" id="cd14688">
    <property type="entry name" value="bZIP_YAP"/>
    <property type="match status" value="1"/>
</dbReference>
<evidence type="ECO:0000256" key="1">
    <source>
        <dbReference type="SAM" id="MobiDB-lite"/>
    </source>
</evidence>
<dbReference type="Proteomes" id="UP000281245">
    <property type="component" value="Unassembled WGS sequence"/>
</dbReference>
<dbReference type="SUPFAM" id="SSF57959">
    <property type="entry name" value="Leucine zipper domain"/>
    <property type="match status" value="1"/>
</dbReference>
<proteinExistence type="predicted"/>
<feature type="compositionally biased region" description="Basic and acidic residues" evidence="1">
    <location>
        <begin position="72"/>
        <end position="114"/>
    </location>
</feature>
<protein>
    <recommendedName>
        <fullName evidence="4">BZIP domain-containing protein</fullName>
    </recommendedName>
</protein>
<dbReference type="PANTHER" id="PTHR37012:SF2">
    <property type="entry name" value="BZIP DOMAIN-CONTAINING PROTEIN-RELATED"/>
    <property type="match status" value="1"/>
</dbReference>
<feature type="region of interest" description="Disordered" evidence="1">
    <location>
        <begin position="34"/>
        <end position="120"/>
    </location>
</feature>
<accession>A0A3M6WSZ5</accession>
<feature type="compositionally biased region" description="Polar residues" evidence="1">
    <location>
        <begin position="60"/>
        <end position="69"/>
    </location>
</feature>
<sequence>MTCVIASTWHPFTDSTSWSPMNPDVQNYHYGLERQTSQGYTSSGSESRKPLGKKRASRAGTRSVSTLSAAQLERKRANDREAQRAIRQRTKDHIESLEKEIGDLRESNESREKLVTTTQQRNCELEDENRYLRTKLNEAGFALPTPEQHRQSDAPLLSVPDSSLHRPSPSSPRSMSLAPSHSSGSRHGSFHQQNQYHSTVPASTVPVNQSNVPVGSQHLPGWRPQDSAQSMPNTHSVPMQTSLQHHPPMAWAPSGPAYQYGAQEQPAIKYEHPSTQPSAVAPHAYGQPSAPTYAAAPAPQAQSYQAPHMPPQNEFQAMAVSSPSTYQVASQQAPPHLSHQQPYHTPQGQHAYAQGYSQQPAYQIPSVQVPPPSAEYPTSESQLPPAPLPHPTYGQPSHEHQQYASQPPATTQAQVSYREDGRGYPLSHYPTA</sequence>
<feature type="region of interest" description="Disordered" evidence="1">
    <location>
        <begin position="142"/>
        <end position="244"/>
    </location>
</feature>
<dbReference type="Gene3D" id="1.20.5.170">
    <property type="match status" value="1"/>
</dbReference>
<feature type="compositionally biased region" description="Polar residues" evidence="1">
    <location>
        <begin position="402"/>
        <end position="415"/>
    </location>
</feature>
<feature type="compositionally biased region" description="Low complexity" evidence="1">
    <location>
        <begin position="165"/>
        <end position="187"/>
    </location>
</feature>
<feature type="compositionally biased region" description="Polar residues" evidence="1">
    <location>
        <begin position="313"/>
        <end position="348"/>
    </location>
</feature>
<evidence type="ECO:0008006" key="4">
    <source>
        <dbReference type="Google" id="ProtNLM"/>
    </source>
</evidence>